<keyword evidence="2" id="KW-1185">Reference proteome</keyword>
<name>A0A6A4NZH0_LUPAL</name>
<dbReference type="EMBL" id="WOCE01000017">
    <property type="protein sequence ID" value="KAE9595705.1"/>
    <property type="molecule type" value="Genomic_DNA"/>
</dbReference>
<organism evidence="1 2">
    <name type="scientific">Lupinus albus</name>
    <name type="common">White lupine</name>
    <name type="synonym">Lupinus termis</name>
    <dbReference type="NCBI Taxonomy" id="3870"/>
    <lineage>
        <taxon>Eukaryota</taxon>
        <taxon>Viridiplantae</taxon>
        <taxon>Streptophyta</taxon>
        <taxon>Embryophyta</taxon>
        <taxon>Tracheophyta</taxon>
        <taxon>Spermatophyta</taxon>
        <taxon>Magnoliopsida</taxon>
        <taxon>eudicotyledons</taxon>
        <taxon>Gunneridae</taxon>
        <taxon>Pentapetalae</taxon>
        <taxon>rosids</taxon>
        <taxon>fabids</taxon>
        <taxon>Fabales</taxon>
        <taxon>Fabaceae</taxon>
        <taxon>Papilionoideae</taxon>
        <taxon>50 kb inversion clade</taxon>
        <taxon>genistoids sensu lato</taxon>
        <taxon>core genistoids</taxon>
        <taxon>Genisteae</taxon>
        <taxon>Lupinus</taxon>
    </lineage>
</organism>
<comment type="caution">
    <text evidence="1">The sequence shown here is derived from an EMBL/GenBank/DDBJ whole genome shotgun (WGS) entry which is preliminary data.</text>
</comment>
<evidence type="ECO:0000313" key="2">
    <source>
        <dbReference type="Proteomes" id="UP000447434"/>
    </source>
</evidence>
<accession>A0A6A4NZH0</accession>
<dbReference type="AlphaFoldDB" id="A0A6A4NZH0"/>
<reference evidence="2" key="1">
    <citation type="journal article" date="2020" name="Nat. Commun.">
        <title>Genome sequence of the cluster root forming white lupin.</title>
        <authorList>
            <person name="Hufnagel B."/>
            <person name="Marques A."/>
            <person name="Soriano A."/>
            <person name="Marques L."/>
            <person name="Divol F."/>
            <person name="Doumas P."/>
            <person name="Sallet E."/>
            <person name="Mancinotti D."/>
            <person name="Carrere S."/>
            <person name="Marande W."/>
            <person name="Arribat S."/>
            <person name="Keller J."/>
            <person name="Huneau C."/>
            <person name="Blein T."/>
            <person name="Aime D."/>
            <person name="Laguerre M."/>
            <person name="Taylor J."/>
            <person name="Schubert V."/>
            <person name="Nelson M."/>
            <person name="Geu-Flores F."/>
            <person name="Crespi M."/>
            <person name="Gallardo-Guerrero K."/>
            <person name="Delaux P.-M."/>
            <person name="Salse J."/>
            <person name="Berges H."/>
            <person name="Guyot R."/>
            <person name="Gouzy J."/>
            <person name="Peret B."/>
        </authorList>
    </citation>
    <scope>NUCLEOTIDE SEQUENCE [LARGE SCALE GENOMIC DNA]</scope>
    <source>
        <strain evidence="2">cv. Amiga</strain>
    </source>
</reference>
<dbReference type="Proteomes" id="UP000447434">
    <property type="component" value="Chromosome 17"/>
</dbReference>
<proteinExistence type="predicted"/>
<sequence length="50" mass="6026">MFNALAIYFIGLENNAEGTSIRMRNKSYYKFWLGTWRVVIHPHYLTNIFK</sequence>
<protein>
    <submittedName>
        <fullName evidence="1">Uncharacterized protein</fullName>
    </submittedName>
</protein>
<evidence type="ECO:0000313" key="1">
    <source>
        <dbReference type="EMBL" id="KAE9595705.1"/>
    </source>
</evidence>
<gene>
    <name evidence="1" type="ORF">Lalb_Chr17g0341601</name>
</gene>